<dbReference type="Gene3D" id="3.30.1330.100">
    <property type="entry name" value="CofE-like"/>
    <property type="match status" value="1"/>
</dbReference>
<reference evidence="9 10" key="1">
    <citation type="submission" date="2018-01" db="EMBL/GenBank/DDBJ databases">
        <title>Genomic Encyclopedia of Type Strains, Phase III (KMG-III): the genomes of soil and plant-associated and newly described type strains.</title>
        <authorList>
            <person name="Whitman W."/>
        </authorList>
    </citation>
    <scope>NUCLEOTIDE SEQUENCE [LARGE SCALE GENOMIC DNA]</scope>
    <source>
        <strain evidence="9 10">HKI456</strain>
    </source>
</reference>
<keyword evidence="5" id="KW-0630">Potassium</keyword>
<keyword evidence="6" id="KW-0342">GTP-binding</keyword>
<evidence type="ECO:0000313" key="9">
    <source>
        <dbReference type="EMBL" id="PPB83111.1"/>
    </source>
</evidence>
<dbReference type="Proteomes" id="UP000243096">
    <property type="component" value="Unassembled WGS sequence"/>
</dbReference>
<dbReference type="GO" id="GO:0046872">
    <property type="term" value="F:metal ion binding"/>
    <property type="evidence" value="ECO:0007669"/>
    <property type="project" value="UniProtKB-KW"/>
</dbReference>
<dbReference type="PANTHER" id="PTHR47917">
    <property type="match status" value="1"/>
</dbReference>
<dbReference type="InterPro" id="IPR002847">
    <property type="entry name" value="F420-0_gamma-glut_ligase-dom"/>
</dbReference>
<evidence type="ECO:0000256" key="6">
    <source>
        <dbReference type="ARBA" id="ARBA00023134"/>
    </source>
</evidence>
<dbReference type="NCBIfam" id="TIGR01916">
    <property type="entry name" value="F420_cofE"/>
    <property type="match status" value="1"/>
</dbReference>
<dbReference type="OrthoDB" id="9788295at2"/>
<protein>
    <submittedName>
        <fullName evidence="9">Coenzyme F420-0:L-glutamate ligase/coenzyme F420-1:gamma-L-glutamate ligase</fullName>
    </submittedName>
</protein>
<accession>A0A2P5K8Q9</accession>
<dbReference type="NCBIfam" id="NF009809">
    <property type="entry name" value="PRK13293.1"/>
    <property type="match status" value="1"/>
</dbReference>
<comment type="caution">
    <text evidence="9">The sequence shown here is derived from an EMBL/GenBank/DDBJ whole genome shotgun (WGS) entry which is preliminary data.</text>
</comment>
<sequence>MSHATRTARSMTVSAIGGIPLIQTGDDLGQIITEAIHKNDIALENGDVLVLAQKIVSKSEGRWVTLSTVTPGKQAIDLAQKVDKDPRLVELILSESAEVVAHRQDGVLITAHRLGCVMANAGIDHSNVGDEDSVLLLPKDPDHSARQLKKQFHHLCGVDVHIIINDSFGRVWRHGTTGCAIGVAGFSPLKNYIGKPDLFGQLLRTTQVAVADELAAAASFLMGQADEGSPVVLIRGANLPASDETVQQLIRPKEEDLFRETSSTLAVEMA</sequence>
<keyword evidence="1 9" id="KW-0436">Ligase</keyword>
<dbReference type="Pfam" id="PF01996">
    <property type="entry name" value="F420_ligase"/>
    <property type="match status" value="1"/>
</dbReference>
<evidence type="ECO:0000256" key="5">
    <source>
        <dbReference type="ARBA" id="ARBA00022958"/>
    </source>
</evidence>
<evidence type="ECO:0000313" key="10">
    <source>
        <dbReference type="Proteomes" id="UP000243096"/>
    </source>
</evidence>
<dbReference type="AlphaFoldDB" id="A0A2P5K8Q9"/>
<name>A0A2P5K8Q9_9BURK</name>
<dbReference type="SUPFAM" id="SSF144010">
    <property type="entry name" value="CofE-like"/>
    <property type="match status" value="1"/>
</dbReference>
<evidence type="ECO:0000256" key="2">
    <source>
        <dbReference type="ARBA" id="ARBA00022723"/>
    </source>
</evidence>
<evidence type="ECO:0000259" key="8">
    <source>
        <dbReference type="Pfam" id="PF01996"/>
    </source>
</evidence>
<evidence type="ECO:0000256" key="3">
    <source>
        <dbReference type="ARBA" id="ARBA00022741"/>
    </source>
</evidence>
<organism evidence="9 10">
    <name type="scientific">Mycetohabitans endofungorum</name>
    <dbReference type="NCBI Taxonomy" id="417203"/>
    <lineage>
        <taxon>Bacteria</taxon>
        <taxon>Pseudomonadati</taxon>
        <taxon>Pseudomonadota</taxon>
        <taxon>Betaproteobacteria</taxon>
        <taxon>Burkholderiales</taxon>
        <taxon>Burkholderiaceae</taxon>
        <taxon>Mycetohabitans</taxon>
    </lineage>
</organism>
<dbReference type="EMBL" id="PRDW01000010">
    <property type="protein sequence ID" value="PPB83111.1"/>
    <property type="molecule type" value="Genomic_DNA"/>
</dbReference>
<evidence type="ECO:0000256" key="1">
    <source>
        <dbReference type="ARBA" id="ARBA00022598"/>
    </source>
</evidence>
<evidence type="ECO:0000256" key="7">
    <source>
        <dbReference type="ARBA" id="ARBA00023211"/>
    </source>
</evidence>
<feature type="domain" description="Coenzyme F420:L-glutamate ligase-like" evidence="8">
    <location>
        <begin position="19"/>
        <end position="236"/>
    </location>
</feature>
<dbReference type="GO" id="GO:0005525">
    <property type="term" value="F:GTP binding"/>
    <property type="evidence" value="ECO:0007669"/>
    <property type="project" value="UniProtKB-KW"/>
</dbReference>
<dbReference type="GO" id="GO:0052618">
    <property type="term" value="F:coenzyme F420-0:L-glutamate ligase activity"/>
    <property type="evidence" value="ECO:0007669"/>
    <property type="project" value="TreeGrafter"/>
</dbReference>
<keyword evidence="2" id="KW-0479">Metal-binding</keyword>
<proteinExistence type="predicted"/>
<keyword evidence="3" id="KW-0547">Nucleotide-binding</keyword>
<dbReference type="PANTHER" id="PTHR47917:SF1">
    <property type="entry name" value="COENZYME F420:L-GLUTAMATE LIGASE"/>
    <property type="match status" value="1"/>
</dbReference>
<keyword evidence="10" id="KW-1185">Reference proteome</keyword>
<keyword evidence="4" id="KW-0460">Magnesium</keyword>
<evidence type="ECO:0000256" key="4">
    <source>
        <dbReference type="ARBA" id="ARBA00022842"/>
    </source>
</evidence>
<dbReference type="InterPro" id="IPR008225">
    <property type="entry name" value="F420-0_g-glutamyl_ligase"/>
</dbReference>
<keyword evidence="7" id="KW-0464">Manganese</keyword>
<dbReference type="Gene3D" id="3.90.1660.10">
    <property type="entry name" value="CofE-like domain"/>
    <property type="match status" value="1"/>
</dbReference>
<gene>
    <name evidence="9" type="ORF">B0O95_11064</name>
</gene>